<evidence type="ECO:0000256" key="1">
    <source>
        <dbReference type="ARBA" id="ARBA00004477"/>
    </source>
</evidence>
<keyword evidence="7 8" id="KW-0472">Membrane</keyword>
<accession>A0A3L8DWZ8</accession>
<evidence type="ECO:0000256" key="9">
    <source>
        <dbReference type="SAM" id="SignalP"/>
    </source>
</evidence>
<evidence type="ECO:0000256" key="4">
    <source>
        <dbReference type="ARBA" id="ARBA00022692"/>
    </source>
</evidence>
<proteinExistence type="inferred from homology"/>
<dbReference type="AlphaFoldDB" id="A0A3L8DWZ8"/>
<evidence type="ECO:0000256" key="5">
    <source>
        <dbReference type="ARBA" id="ARBA00022824"/>
    </source>
</evidence>
<organism evidence="10">
    <name type="scientific">Ooceraea biroi</name>
    <name type="common">Clonal raider ant</name>
    <name type="synonym">Cerapachys biroi</name>
    <dbReference type="NCBI Taxonomy" id="2015173"/>
    <lineage>
        <taxon>Eukaryota</taxon>
        <taxon>Metazoa</taxon>
        <taxon>Ecdysozoa</taxon>
        <taxon>Arthropoda</taxon>
        <taxon>Hexapoda</taxon>
        <taxon>Insecta</taxon>
        <taxon>Pterygota</taxon>
        <taxon>Neoptera</taxon>
        <taxon>Endopterygota</taxon>
        <taxon>Hymenoptera</taxon>
        <taxon>Apocrita</taxon>
        <taxon>Aculeata</taxon>
        <taxon>Formicoidea</taxon>
        <taxon>Formicidae</taxon>
        <taxon>Dorylinae</taxon>
        <taxon>Ooceraea</taxon>
    </lineage>
</organism>
<keyword evidence="3" id="KW-0808">Transferase</keyword>
<dbReference type="GO" id="GO:0005789">
    <property type="term" value="C:endoplasmic reticulum membrane"/>
    <property type="evidence" value="ECO:0007669"/>
    <property type="project" value="UniProtKB-SubCell"/>
</dbReference>
<dbReference type="OrthoDB" id="416834at2759"/>
<feature type="transmembrane region" description="Helical" evidence="8">
    <location>
        <begin position="105"/>
        <end position="124"/>
    </location>
</feature>
<dbReference type="PANTHER" id="PTHR22760:SF4">
    <property type="entry name" value="GPI MANNOSYLTRANSFERASE 3"/>
    <property type="match status" value="1"/>
</dbReference>
<feature type="transmembrane region" description="Helical" evidence="8">
    <location>
        <begin position="301"/>
        <end position="322"/>
    </location>
</feature>
<reference evidence="10" key="1">
    <citation type="journal article" date="2018" name="Genome Res.">
        <title>The genomic architecture and molecular evolution of ant odorant receptors.</title>
        <authorList>
            <person name="McKenzie S.K."/>
            <person name="Kronauer D.J.C."/>
        </authorList>
    </citation>
    <scope>NUCLEOTIDE SEQUENCE [LARGE SCALE GENOMIC DNA]</scope>
    <source>
        <strain evidence="10">Clonal line C1</strain>
    </source>
</reference>
<dbReference type="GO" id="GO:0000026">
    <property type="term" value="F:alpha-1,2-mannosyltransferase activity"/>
    <property type="evidence" value="ECO:0007669"/>
    <property type="project" value="TreeGrafter"/>
</dbReference>
<comment type="subcellular location">
    <subcellularLocation>
        <location evidence="1 8">Endoplasmic reticulum membrane</location>
        <topology evidence="1 8">Multi-pass membrane protein</topology>
    </subcellularLocation>
</comment>
<dbReference type="PANTHER" id="PTHR22760">
    <property type="entry name" value="GLYCOSYLTRANSFERASE"/>
    <property type="match status" value="1"/>
</dbReference>
<evidence type="ECO:0000256" key="3">
    <source>
        <dbReference type="ARBA" id="ARBA00022679"/>
    </source>
</evidence>
<dbReference type="GO" id="GO:0006506">
    <property type="term" value="P:GPI anchor biosynthetic process"/>
    <property type="evidence" value="ECO:0007669"/>
    <property type="project" value="TreeGrafter"/>
</dbReference>
<evidence type="ECO:0000256" key="7">
    <source>
        <dbReference type="ARBA" id="ARBA00023136"/>
    </source>
</evidence>
<protein>
    <recommendedName>
        <fullName evidence="8">Mannosyltransferase</fullName>
        <ecNumber evidence="8">2.4.1.-</ecNumber>
    </recommendedName>
</protein>
<feature type="transmembrane region" description="Helical" evidence="8">
    <location>
        <begin position="131"/>
        <end position="150"/>
    </location>
</feature>
<dbReference type="Pfam" id="PF03901">
    <property type="entry name" value="Glyco_transf_22"/>
    <property type="match status" value="1"/>
</dbReference>
<evidence type="ECO:0000256" key="8">
    <source>
        <dbReference type="RuleBase" id="RU363075"/>
    </source>
</evidence>
<dbReference type="EC" id="2.4.1.-" evidence="8"/>
<feature type="transmembrane region" description="Helical" evidence="8">
    <location>
        <begin position="156"/>
        <end position="186"/>
    </location>
</feature>
<comment type="caution">
    <text evidence="10">The sequence shown here is derived from an EMBL/GenBank/DDBJ whole genome shotgun (WGS) entry which is preliminary data.</text>
</comment>
<dbReference type="Proteomes" id="UP000279307">
    <property type="component" value="Chromosome 3"/>
</dbReference>
<keyword evidence="2 8" id="KW-0328">Glycosyltransferase</keyword>
<comment type="similarity">
    <text evidence="8">Belongs to the glycosyltransferase 22 family.</text>
</comment>
<sequence length="502" mass="59286">MQFPRGFTLLCLLLLWRLISVFVVQTAHVPDEYWQSLEVAHRMAFGYGHLTWEWTLMIRSYLYPFLISILYRILAALSLDSVYLLITLPRVFQAILVAYSDYRLYQWIGCKWALVVLCTNWYWYYCATRTLINSVETACTIIALSMYPWLGNVKNIKYLWIVGFLCMARPTAMIIWCIPCALHVYWLRKEQFLLKYVLICSSCFWISVLIDSYFYGKLVITLLRFYQVNVIEDVASAYGRENILWYVTTGIPVVLGLYCIPFAMNVWRVFRYSRVFRLEKFMFWIILIVLMIYSLQPHKEFRFILPLLPLFIYVGSASCCNLNMMTSRACWCFATLLLCSNLLAGIYFSSIHQRGTLDVMNYLRDEISHANASSTDTLILTPCHATPLYSHLHVDAPITFLTCEPNFTSHFDTRGNGRLVQSKFFEDPLDWLYYYFDHYHFKRHKLPTYVIAFDNVAKKITPFISRFNYRVIAKVFHTHFPQTNYGEYIFLFKQNPKSKIVH</sequence>
<gene>
    <name evidence="10" type="ORF">DMN91_002548</name>
</gene>
<feature type="chain" id="PRO_5017992215" description="Mannosyltransferase" evidence="9">
    <location>
        <begin position="27"/>
        <end position="502"/>
    </location>
</feature>
<feature type="transmembrane region" description="Helical" evidence="8">
    <location>
        <begin position="193"/>
        <end position="215"/>
    </location>
</feature>
<keyword evidence="4 8" id="KW-0812">Transmembrane</keyword>
<reference evidence="10" key="2">
    <citation type="submission" date="2018-07" db="EMBL/GenBank/DDBJ databases">
        <authorList>
            <person name="Mckenzie S.K."/>
            <person name="Kronauer D.J.C."/>
        </authorList>
    </citation>
    <scope>NUCLEOTIDE SEQUENCE</scope>
    <source>
        <strain evidence="10">Clonal line C1</strain>
    </source>
</reference>
<keyword evidence="9" id="KW-0732">Signal</keyword>
<evidence type="ECO:0000313" key="10">
    <source>
        <dbReference type="EMBL" id="RLU24459.1"/>
    </source>
</evidence>
<keyword evidence="5 8" id="KW-0256">Endoplasmic reticulum</keyword>
<evidence type="ECO:0000256" key="2">
    <source>
        <dbReference type="ARBA" id="ARBA00022676"/>
    </source>
</evidence>
<feature type="transmembrane region" description="Helical" evidence="8">
    <location>
        <begin position="243"/>
        <end position="266"/>
    </location>
</feature>
<feature type="transmembrane region" description="Helical" evidence="8">
    <location>
        <begin position="329"/>
        <end position="348"/>
    </location>
</feature>
<feature type="signal peptide" evidence="9">
    <location>
        <begin position="1"/>
        <end position="26"/>
    </location>
</feature>
<feature type="transmembrane region" description="Helical" evidence="8">
    <location>
        <begin position="278"/>
        <end position="295"/>
    </location>
</feature>
<evidence type="ECO:0000256" key="6">
    <source>
        <dbReference type="ARBA" id="ARBA00022989"/>
    </source>
</evidence>
<name>A0A3L8DWZ8_OOCBI</name>
<dbReference type="EMBL" id="QOIP01000003">
    <property type="protein sequence ID" value="RLU24459.1"/>
    <property type="molecule type" value="Genomic_DNA"/>
</dbReference>
<dbReference type="InterPro" id="IPR005599">
    <property type="entry name" value="GPI_mannosylTrfase"/>
</dbReference>
<keyword evidence="6 8" id="KW-1133">Transmembrane helix</keyword>